<keyword evidence="1" id="KW-0812">Transmembrane</keyword>
<evidence type="ECO:0000313" key="3">
    <source>
        <dbReference type="Proteomes" id="UP000824988"/>
    </source>
</evidence>
<keyword evidence="3" id="KW-1185">Reference proteome</keyword>
<feature type="transmembrane region" description="Helical" evidence="1">
    <location>
        <begin position="6"/>
        <end position="34"/>
    </location>
</feature>
<evidence type="ECO:0000313" key="2">
    <source>
        <dbReference type="EMBL" id="BBL72155.1"/>
    </source>
</evidence>
<dbReference type="Proteomes" id="UP000824988">
    <property type="component" value="Chromosome"/>
</dbReference>
<sequence length="62" mass="7312">MMRFELLVALFFISLVDAVVPLPIFGFIALYIVLKRPPWFLRLVLKIYRRGPQGRKLAKKDH</sequence>
<dbReference type="KEGG" id="moz:MoryE10_27610"/>
<proteinExistence type="predicted"/>
<dbReference type="RefSeq" id="WP_054772655.1">
    <property type="nucleotide sequence ID" value="NZ_AP019782.1"/>
</dbReference>
<keyword evidence="1" id="KW-0472">Membrane</keyword>
<gene>
    <name evidence="2" type="ORF">MoryE10_27610</name>
</gene>
<dbReference type="EMBL" id="AP019782">
    <property type="protein sequence ID" value="BBL72155.1"/>
    <property type="molecule type" value="Genomic_DNA"/>
</dbReference>
<name>A0A8D4VQE8_9GAMM</name>
<reference evidence="2" key="1">
    <citation type="submission" date="2019-06" db="EMBL/GenBank/DDBJ databases">
        <title>Complete genome sequence of Methylogaea oryzae strain JCM16910.</title>
        <authorList>
            <person name="Asakawa S."/>
        </authorList>
    </citation>
    <scope>NUCLEOTIDE SEQUENCE</scope>
    <source>
        <strain evidence="2">E10</strain>
    </source>
</reference>
<organism evidence="2 3">
    <name type="scientific">Methylogaea oryzae</name>
    <dbReference type="NCBI Taxonomy" id="1295382"/>
    <lineage>
        <taxon>Bacteria</taxon>
        <taxon>Pseudomonadati</taxon>
        <taxon>Pseudomonadota</taxon>
        <taxon>Gammaproteobacteria</taxon>
        <taxon>Methylococcales</taxon>
        <taxon>Methylococcaceae</taxon>
        <taxon>Methylogaea</taxon>
    </lineage>
</organism>
<accession>A0A8D4VQE8</accession>
<protein>
    <submittedName>
        <fullName evidence="2">Uncharacterized protein</fullName>
    </submittedName>
</protein>
<dbReference type="AlphaFoldDB" id="A0A8D4VQE8"/>
<evidence type="ECO:0000256" key="1">
    <source>
        <dbReference type="SAM" id="Phobius"/>
    </source>
</evidence>
<keyword evidence="1" id="KW-1133">Transmembrane helix</keyword>